<dbReference type="Proteomes" id="UP001516472">
    <property type="component" value="Unassembled WGS sequence"/>
</dbReference>
<evidence type="ECO:0000313" key="4">
    <source>
        <dbReference type="EMBL" id="MBE4753374.1"/>
    </source>
</evidence>
<sequence length="915" mass="102687">MILRKLRVQQFRCFRNPVELSGLGMGVHVIHAPNETGKSSLVLAIARALFDRYSTRDREIQQLRPWQTTLSPRITLEFETGGKRFRLEKAFLDEATSLLDEWTGTRFERVADSHSADEFVRSAIASTLPGSGATKVGHWGLARLLWLNQGPERHELPGLDSAIKGRLLETVGIAALSSEEQALLKAVEAAYCKFYTPKTGKPVAGSDLVQCEERIRVLEGEVTKLEQRRGEAGRSADEIADTRHQLASLTEEKTGYAQQLVDLQEHIEVESALEQRIALRKKDAERQHEFWKGLDQKQRDLLELQTKAAKHEDQAARRQPALQEAQAAAHRAQDTRREAQERLKVQQEEQEKVDQRLERSRLLEKALGTLEEQRRLEGLIKQGTRLETAFQNSLRKTAALNRVSESDVKRAENVERKLSQAQERLAAQGIEVRFTAETPQSLEWEVQGHLREYKVTRDEQKRFEGVTAGELRIKGVGRLSLRTEAAELGKLQAEVDKLRKDLARRLHEQGAQDLAGLRTAWENQRDLLQEHQKHEGALSAFLEAAGFASIDAAREKCRILAGELGGMAEQLALRVEDLGTYTFPTAELLAEEAKARRREVKSREKARDEADAGVQNAEQHMRTLTQERMSALQQAQALRQAMQSQMVALGGSMEQLGAEVERAAAEHQRTENMLKGMLAELPPPDARATTRRKQIQQALERVEEAARAAREKIIRAEMVIGQAVTDDLYAQLCLAEEALALEKARHQQGMTRARAAEALRILTSAWQEQVSRSFVGPIEEEVHARLDYIRGGSRPGRLLLDADFGDAQMQTAAGPKPLDSFSWGTQEQTLFALRLAIGGLLSTKGPRPEPQLVVLDDALVNTDAIRHRRALELIETAGDTLQVLILTAFPERYRTLRGMKVFDLKALEQESPASP</sequence>
<feature type="region of interest" description="Disordered" evidence="2">
    <location>
        <begin position="308"/>
        <end position="350"/>
    </location>
</feature>
<keyword evidence="1" id="KW-0175">Coiled coil</keyword>
<feature type="compositionally biased region" description="Low complexity" evidence="2">
    <location>
        <begin position="317"/>
        <end position="330"/>
    </location>
</feature>
<proteinExistence type="predicted"/>
<dbReference type="RefSeq" id="WP_193430532.1">
    <property type="nucleotide sequence ID" value="NZ_CBCSIP010000053.1"/>
</dbReference>
<feature type="domain" description="Rad50/SbcC-type AAA" evidence="3">
    <location>
        <begin position="5"/>
        <end position="77"/>
    </location>
</feature>
<dbReference type="Gene3D" id="3.40.50.300">
    <property type="entry name" value="P-loop containing nucleotide triphosphate hydrolases"/>
    <property type="match status" value="2"/>
</dbReference>
<dbReference type="EMBL" id="JAAIYO010000018">
    <property type="protein sequence ID" value="MBE4753374.1"/>
    <property type="molecule type" value="Genomic_DNA"/>
</dbReference>
<feature type="coiled-coil region" evidence="1">
    <location>
        <begin position="607"/>
        <end position="719"/>
    </location>
</feature>
<evidence type="ECO:0000259" key="3">
    <source>
        <dbReference type="Pfam" id="PF13476"/>
    </source>
</evidence>
<dbReference type="PANTHER" id="PTHR32114:SF2">
    <property type="entry name" value="ABC TRANSPORTER ABCH.3"/>
    <property type="match status" value="1"/>
</dbReference>
<protein>
    <recommendedName>
        <fullName evidence="3">Rad50/SbcC-type AAA domain-containing protein</fullName>
    </recommendedName>
</protein>
<comment type="caution">
    <text evidence="4">The sequence shown here is derived from an EMBL/GenBank/DDBJ whole genome shotgun (WGS) entry which is preliminary data.</text>
</comment>
<dbReference type="PANTHER" id="PTHR32114">
    <property type="entry name" value="ABC TRANSPORTER ABCH.3"/>
    <property type="match status" value="1"/>
</dbReference>
<evidence type="ECO:0000313" key="5">
    <source>
        <dbReference type="Proteomes" id="UP001516472"/>
    </source>
</evidence>
<evidence type="ECO:0000256" key="1">
    <source>
        <dbReference type="SAM" id="Coils"/>
    </source>
</evidence>
<feature type="compositionally biased region" description="Basic and acidic residues" evidence="2">
    <location>
        <begin position="331"/>
        <end position="350"/>
    </location>
</feature>
<dbReference type="InterPro" id="IPR027417">
    <property type="entry name" value="P-loop_NTPase"/>
</dbReference>
<evidence type="ECO:0000256" key="2">
    <source>
        <dbReference type="SAM" id="MobiDB-lite"/>
    </source>
</evidence>
<feature type="coiled-coil region" evidence="1">
    <location>
        <begin position="404"/>
        <end position="431"/>
    </location>
</feature>
<keyword evidence="5" id="KW-1185">Reference proteome</keyword>
<dbReference type="SUPFAM" id="SSF52540">
    <property type="entry name" value="P-loop containing nucleoside triphosphate hydrolases"/>
    <property type="match status" value="1"/>
</dbReference>
<dbReference type="Pfam" id="PF13476">
    <property type="entry name" value="AAA_23"/>
    <property type="match status" value="1"/>
</dbReference>
<reference evidence="4 5" key="1">
    <citation type="submission" date="2020-02" db="EMBL/GenBank/DDBJ databases">
        <authorList>
            <person name="Babadi Z.K."/>
            <person name="Risdian C."/>
            <person name="Ebrahimipour G.H."/>
            <person name="Wink J."/>
        </authorList>
    </citation>
    <scope>NUCLEOTIDE SEQUENCE [LARGE SCALE GENOMIC DNA]</scope>
    <source>
        <strain evidence="4 5">ZKHCc1 1396</strain>
    </source>
</reference>
<name>A0ABR9PZQ7_9BACT</name>
<feature type="coiled-coil region" evidence="1">
    <location>
        <begin position="481"/>
        <end position="508"/>
    </location>
</feature>
<organism evidence="4 5">
    <name type="scientific">Corallococcus soli</name>
    <dbReference type="NCBI Taxonomy" id="2710757"/>
    <lineage>
        <taxon>Bacteria</taxon>
        <taxon>Pseudomonadati</taxon>
        <taxon>Myxococcota</taxon>
        <taxon>Myxococcia</taxon>
        <taxon>Myxococcales</taxon>
        <taxon>Cystobacterineae</taxon>
        <taxon>Myxococcaceae</taxon>
        <taxon>Corallococcus</taxon>
    </lineage>
</organism>
<gene>
    <name evidence="4" type="ORF">G4177_35015</name>
</gene>
<accession>A0ABR9PZQ7</accession>
<feature type="coiled-coil region" evidence="1">
    <location>
        <begin position="208"/>
        <end position="266"/>
    </location>
</feature>
<dbReference type="InterPro" id="IPR038729">
    <property type="entry name" value="Rad50/SbcC_AAA"/>
</dbReference>